<feature type="region of interest" description="Disordered" evidence="1">
    <location>
        <begin position="1"/>
        <end position="21"/>
    </location>
</feature>
<protein>
    <recommendedName>
        <fullName evidence="4">HTH marR-type domain-containing protein</fullName>
    </recommendedName>
</protein>
<sequence length="155" mass="17116">MRQHKNLVASDTNTGQPIDSPLQRIQFRTPTFAKDPRRDVDISRTAELLLKSRVIRSEQFRAIMSDIDDISWHILVGLAAAKSSGTPVTAHGLAITHNMALSTMARYVDYLANLGLVAKSQEPQDEGQVVLKLTAYGDAQTSNALRNIGRELAEF</sequence>
<evidence type="ECO:0000313" key="2">
    <source>
        <dbReference type="EMBL" id="NVD28254.1"/>
    </source>
</evidence>
<dbReference type="RefSeq" id="WP_176279775.1">
    <property type="nucleotide sequence ID" value="NZ_JABWMH010000003.1"/>
</dbReference>
<organism evidence="2 3">
    <name type="scientific">Parasphingorhabdus flavimaris</name>
    <dbReference type="NCBI Taxonomy" id="266812"/>
    <lineage>
        <taxon>Bacteria</taxon>
        <taxon>Pseudomonadati</taxon>
        <taxon>Pseudomonadota</taxon>
        <taxon>Alphaproteobacteria</taxon>
        <taxon>Sphingomonadales</taxon>
        <taxon>Sphingomonadaceae</taxon>
        <taxon>Parasphingorhabdus</taxon>
    </lineage>
</organism>
<dbReference type="InterPro" id="IPR036390">
    <property type="entry name" value="WH_DNA-bd_sf"/>
</dbReference>
<dbReference type="Proteomes" id="UP000652427">
    <property type="component" value="Unassembled WGS sequence"/>
</dbReference>
<name>A0ABX2N3K5_9SPHN</name>
<dbReference type="EMBL" id="JABWMH010000003">
    <property type="protein sequence ID" value="NVD28254.1"/>
    <property type="molecule type" value="Genomic_DNA"/>
</dbReference>
<dbReference type="InterPro" id="IPR036388">
    <property type="entry name" value="WH-like_DNA-bd_sf"/>
</dbReference>
<accession>A0ABX2N3K5</accession>
<reference evidence="2 3" key="1">
    <citation type="submission" date="2020-06" db="EMBL/GenBank/DDBJ databases">
        <authorList>
            <person name="Kim S.-J."/>
            <person name="Park S.-J."/>
        </authorList>
    </citation>
    <scope>NUCLEOTIDE SEQUENCE [LARGE SCALE GENOMIC DNA]</scope>
    <source>
        <strain evidence="2 3">SW-151</strain>
    </source>
</reference>
<dbReference type="Gene3D" id="1.10.10.10">
    <property type="entry name" value="Winged helix-like DNA-binding domain superfamily/Winged helix DNA-binding domain"/>
    <property type="match status" value="1"/>
</dbReference>
<keyword evidence="3" id="KW-1185">Reference proteome</keyword>
<dbReference type="SUPFAM" id="SSF46785">
    <property type="entry name" value="Winged helix' DNA-binding domain"/>
    <property type="match status" value="1"/>
</dbReference>
<gene>
    <name evidence="2" type="ORF">HUO14_10095</name>
</gene>
<evidence type="ECO:0000256" key="1">
    <source>
        <dbReference type="SAM" id="MobiDB-lite"/>
    </source>
</evidence>
<comment type="caution">
    <text evidence="2">The sequence shown here is derived from an EMBL/GenBank/DDBJ whole genome shotgun (WGS) entry which is preliminary data.</text>
</comment>
<proteinExistence type="predicted"/>
<evidence type="ECO:0008006" key="4">
    <source>
        <dbReference type="Google" id="ProtNLM"/>
    </source>
</evidence>
<evidence type="ECO:0000313" key="3">
    <source>
        <dbReference type="Proteomes" id="UP000652427"/>
    </source>
</evidence>